<keyword evidence="6 8" id="KW-1133">Transmembrane helix</keyword>
<feature type="transmembrane region" description="Helical" evidence="9">
    <location>
        <begin position="108"/>
        <end position="132"/>
    </location>
</feature>
<dbReference type="InterPro" id="IPR045018">
    <property type="entry name" value="Azg-like"/>
</dbReference>
<feature type="transmembrane region" description="Helical" evidence="9">
    <location>
        <begin position="304"/>
        <end position="327"/>
    </location>
</feature>
<name>A0A172T2H9_FERPE</name>
<evidence type="ECO:0000256" key="7">
    <source>
        <dbReference type="ARBA" id="ARBA00023136"/>
    </source>
</evidence>
<feature type="transmembrane region" description="Helical" evidence="9">
    <location>
        <begin position="339"/>
        <end position="357"/>
    </location>
</feature>
<dbReference type="Proteomes" id="UP000077096">
    <property type="component" value="Chromosome"/>
</dbReference>
<dbReference type="GO" id="GO:0005345">
    <property type="term" value="F:purine nucleobase transmembrane transporter activity"/>
    <property type="evidence" value="ECO:0007669"/>
    <property type="project" value="TreeGrafter"/>
</dbReference>
<dbReference type="PIRSF" id="PIRSF005353">
    <property type="entry name" value="PbuG"/>
    <property type="match status" value="1"/>
</dbReference>
<accession>A0A172T2H9</accession>
<evidence type="ECO:0000256" key="8">
    <source>
        <dbReference type="PIRNR" id="PIRNR005353"/>
    </source>
</evidence>
<dbReference type="InterPro" id="IPR026033">
    <property type="entry name" value="Azg-like_bact_archaea"/>
</dbReference>
<reference evidence="10 11" key="1">
    <citation type="submission" date="2014-08" db="EMBL/GenBank/DDBJ databases">
        <title>Fervidobacterium pennivorans DYC genome.</title>
        <authorList>
            <person name="Wushke S."/>
        </authorList>
    </citation>
    <scope>NUCLEOTIDE SEQUENCE [LARGE SCALE GENOMIC DNA]</scope>
    <source>
        <strain evidence="10 11">DYC</strain>
    </source>
</reference>
<comment type="subcellular location">
    <subcellularLocation>
        <location evidence="1 8">Cell membrane</location>
        <topology evidence="1 8">Multi-pass membrane protein</topology>
    </subcellularLocation>
</comment>
<keyword evidence="4 8" id="KW-1003">Cell membrane</keyword>
<evidence type="ECO:0000313" key="11">
    <source>
        <dbReference type="Proteomes" id="UP000077096"/>
    </source>
</evidence>
<feature type="transmembrane region" description="Helical" evidence="9">
    <location>
        <begin position="436"/>
        <end position="452"/>
    </location>
</feature>
<dbReference type="AlphaFoldDB" id="A0A172T2H9"/>
<feature type="transmembrane region" description="Helical" evidence="9">
    <location>
        <begin position="65"/>
        <end position="87"/>
    </location>
</feature>
<keyword evidence="3 8" id="KW-0813">Transport</keyword>
<dbReference type="InterPro" id="IPR006043">
    <property type="entry name" value="NCS2"/>
</dbReference>
<evidence type="ECO:0000256" key="6">
    <source>
        <dbReference type="ARBA" id="ARBA00022989"/>
    </source>
</evidence>
<dbReference type="KEGG" id="fng:JM64_03675"/>
<evidence type="ECO:0000256" key="5">
    <source>
        <dbReference type="ARBA" id="ARBA00022692"/>
    </source>
</evidence>
<feature type="transmembrane region" description="Helical" evidence="9">
    <location>
        <begin position="21"/>
        <end position="45"/>
    </location>
</feature>
<feature type="transmembrane region" description="Helical" evidence="9">
    <location>
        <begin position="395"/>
        <end position="424"/>
    </location>
</feature>
<dbReference type="PANTHER" id="PTHR43337">
    <property type="entry name" value="XANTHINE/URACIL PERMEASE C887.17-RELATED"/>
    <property type="match status" value="1"/>
</dbReference>
<sequence>MESINRYFGISQAGSTVRKEVVAGITTFLTMAYIVFVNPSILVQAVPGVFDQTGKIIDQALYNSYYGAFMVATIVGGAIATLIMGLYANYPFALAPGMGLNAYFTYTVCLKLGIPWQLALTAVFIEGLIFVFLTVTGARAFVARAVPQPVKAATGAGIGLFIALIGLKNAGIVMPDPVTAVTLGHLNRPHTLLAILGFFITVVLFALNVPGSILLGIILTTIIGATPLFNVTQYQGIIGKIPDISPTFFKLQFDAQTLLSGTFWVVVATFFFVDFFDTLGTLTGLAEGTGFTKKNGELERGTRAYLADAIGTVVGALFGTSTVTTYIESSTGIAVGGRTGLTAVVVALLMLAMLFFSPLALTIPAAATAPALIFVGVLMVKSLMSIKWDDITDAVPAFVTLTMIPFTYSIANGIALGIITYPIVKTLSGKRKEVHWFTWMLAILFIAYLTFFRE</sequence>
<dbReference type="PATRIC" id="fig|93466.3.peg.791"/>
<dbReference type="Pfam" id="PF00860">
    <property type="entry name" value="Xan_ur_permease"/>
    <property type="match status" value="1"/>
</dbReference>
<feature type="transmembrane region" description="Helical" evidence="9">
    <location>
        <begin position="363"/>
        <end position="383"/>
    </location>
</feature>
<evidence type="ECO:0000313" key="10">
    <source>
        <dbReference type="EMBL" id="ANE41187.1"/>
    </source>
</evidence>
<evidence type="ECO:0000256" key="3">
    <source>
        <dbReference type="ARBA" id="ARBA00022448"/>
    </source>
</evidence>
<feature type="transmembrane region" description="Helical" evidence="9">
    <location>
        <begin position="191"/>
        <end position="207"/>
    </location>
</feature>
<comment type="similarity">
    <text evidence="2 8">Belongs to the nucleobase:cation symporter-2 (NCS2) (TC 2.A.40) family. Azg-like subfamily.</text>
</comment>
<keyword evidence="7 8" id="KW-0472">Membrane</keyword>
<dbReference type="GO" id="GO:0005886">
    <property type="term" value="C:plasma membrane"/>
    <property type="evidence" value="ECO:0007669"/>
    <property type="project" value="UniProtKB-SubCell"/>
</dbReference>
<proteinExistence type="inferred from homology"/>
<protein>
    <submittedName>
        <fullName evidence="10">Guanine permease</fullName>
    </submittedName>
</protein>
<evidence type="ECO:0000256" key="2">
    <source>
        <dbReference type="ARBA" id="ARBA00005697"/>
    </source>
</evidence>
<organism evidence="10 11">
    <name type="scientific">Fervidobacterium pennivorans</name>
    <dbReference type="NCBI Taxonomy" id="93466"/>
    <lineage>
        <taxon>Bacteria</taxon>
        <taxon>Thermotogati</taxon>
        <taxon>Thermotogota</taxon>
        <taxon>Thermotogae</taxon>
        <taxon>Thermotogales</taxon>
        <taxon>Fervidobacteriaceae</taxon>
        <taxon>Fervidobacterium</taxon>
    </lineage>
</organism>
<dbReference type="PANTHER" id="PTHR43337:SF1">
    <property type="entry name" value="XANTHINE_URACIL PERMEASE C887.17-RELATED"/>
    <property type="match status" value="1"/>
</dbReference>
<evidence type="ECO:0000256" key="9">
    <source>
        <dbReference type="SAM" id="Phobius"/>
    </source>
</evidence>
<gene>
    <name evidence="10" type="ORF">JM64_03675</name>
</gene>
<dbReference type="EMBL" id="CP011393">
    <property type="protein sequence ID" value="ANE41187.1"/>
    <property type="molecule type" value="Genomic_DNA"/>
</dbReference>
<feature type="transmembrane region" description="Helical" evidence="9">
    <location>
        <begin position="152"/>
        <end position="170"/>
    </location>
</feature>
<evidence type="ECO:0000256" key="4">
    <source>
        <dbReference type="ARBA" id="ARBA00022475"/>
    </source>
</evidence>
<keyword evidence="5 8" id="KW-0812">Transmembrane</keyword>
<evidence type="ECO:0000256" key="1">
    <source>
        <dbReference type="ARBA" id="ARBA00004651"/>
    </source>
</evidence>
<dbReference type="OrthoDB" id="9808458at2"/>